<organism evidence="18 19">
    <name type="scientific">Trypanosoma theileri</name>
    <dbReference type="NCBI Taxonomy" id="67003"/>
    <lineage>
        <taxon>Eukaryota</taxon>
        <taxon>Discoba</taxon>
        <taxon>Euglenozoa</taxon>
        <taxon>Kinetoplastea</taxon>
        <taxon>Metakinetoplastina</taxon>
        <taxon>Trypanosomatida</taxon>
        <taxon>Trypanosomatidae</taxon>
        <taxon>Trypanosoma</taxon>
    </lineage>
</organism>
<evidence type="ECO:0000256" key="13">
    <source>
        <dbReference type="ARBA" id="ARBA00023157"/>
    </source>
</evidence>
<dbReference type="GO" id="GO:0006508">
    <property type="term" value="P:proteolysis"/>
    <property type="evidence" value="ECO:0007669"/>
    <property type="project" value="UniProtKB-KW"/>
</dbReference>
<keyword evidence="5 15" id="KW-0479">Metal-binding</keyword>
<evidence type="ECO:0000256" key="12">
    <source>
        <dbReference type="ARBA" id="ARBA00023145"/>
    </source>
</evidence>
<reference evidence="18 19" key="1">
    <citation type="submission" date="2017-03" db="EMBL/GenBank/DDBJ databases">
        <title>An alternative strategy for trypanosome survival in the mammalian bloodstream revealed through genome and transcriptome analysis of the ubiquitous bovine parasite Trypanosoma (Megatrypanum) theileri.</title>
        <authorList>
            <person name="Kelly S."/>
            <person name="Ivens A."/>
            <person name="Mott A."/>
            <person name="O'Neill E."/>
            <person name="Emms D."/>
            <person name="Macleod O."/>
            <person name="Voorheis P."/>
            <person name="Matthews J."/>
            <person name="Matthews K."/>
            <person name="Carrington M."/>
        </authorList>
    </citation>
    <scope>NUCLEOTIDE SEQUENCE [LARGE SCALE GENOMIC DNA]</scope>
    <source>
        <strain evidence="18">Edinburgh</strain>
    </source>
</reference>
<protein>
    <recommendedName>
        <fullName evidence="15">Leishmanolysin-like peptidase</fullName>
        <ecNumber evidence="15">3.4.24.-</ecNumber>
    </recommendedName>
</protein>
<dbReference type="SUPFAM" id="SSF55486">
    <property type="entry name" value="Metalloproteases ('zincins'), catalytic domain"/>
    <property type="match status" value="1"/>
</dbReference>
<comment type="subcellular location">
    <subcellularLocation>
        <location evidence="2">Membrane</location>
    </subcellularLocation>
</comment>
<keyword evidence="11 17" id="KW-0472">Membrane</keyword>
<dbReference type="PANTHER" id="PTHR10942">
    <property type="entry name" value="LEISHMANOLYSIN-LIKE PEPTIDASE"/>
    <property type="match status" value="1"/>
</dbReference>
<dbReference type="Gene3D" id="2.30.34.10">
    <property type="entry name" value="Leishmanolysin domain 4"/>
    <property type="match status" value="1"/>
</dbReference>
<evidence type="ECO:0000256" key="16">
    <source>
        <dbReference type="SAM" id="MobiDB-lite"/>
    </source>
</evidence>
<accession>A0A1X0NHF4</accession>
<evidence type="ECO:0000313" key="18">
    <source>
        <dbReference type="EMBL" id="ORC83913.1"/>
    </source>
</evidence>
<evidence type="ECO:0000256" key="11">
    <source>
        <dbReference type="ARBA" id="ARBA00023136"/>
    </source>
</evidence>
<dbReference type="GO" id="GO:0007155">
    <property type="term" value="P:cell adhesion"/>
    <property type="evidence" value="ECO:0007669"/>
    <property type="project" value="UniProtKB-KW"/>
</dbReference>
<keyword evidence="7 15" id="KW-0378">Hydrolase</keyword>
<keyword evidence="8 15" id="KW-0862">Zinc</keyword>
<keyword evidence="17" id="KW-0812">Transmembrane</keyword>
<dbReference type="GeneID" id="39990542"/>
<feature type="region of interest" description="Disordered" evidence="16">
    <location>
        <begin position="203"/>
        <end position="284"/>
    </location>
</feature>
<evidence type="ECO:0000256" key="1">
    <source>
        <dbReference type="ARBA" id="ARBA00001249"/>
    </source>
</evidence>
<dbReference type="GO" id="GO:0016020">
    <property type="term" value="C:membrane"/>
    <property type="evidence" value="ECO:0007669"/>
    <property type="project" value="UniProtKB-SubCell"/>
</dbReference>
<evidence type="ECO:0000256" key="15">
    <source>
        <dbReference type="RuleBase" id="RU366077"/>
    </source>
</evidence>
<feature type="compositionally biased region" description="Polar residues" evidence="16">
    <location>
        <begin position="217"/>
        <end position="252"/>
    </location>
</feature>
<dbReference type="RefSeq" id="XP_028877979.1">
    <property type="nucleotide sequence ID" value="XM_029030762.1"/>
</dbReference>
<dbReference type="Proteomes" id="UP000192257">
    <property type="component" value="Unassembled WGS sequence"/>
</dbReference>
<dbReference type="InterPro" id="IPR001577">
    <property type="entry name" value="Peptidase_M8"/>
</dbReference>
<keyword evidence="13" id="KW-1015">Disulfide bond</keyword>
<evidence type="ECO:0000256" key="5">
    <source>
        <dbReference type="ARBA" id="ARBA00022723"/>
    </source>
</evidence>
<dbReference type="PANTHER" id="PTHR10942:SF0">
    <property type="entry name" value="LEISHMANOLYSIN-LIKE PEPTIDASE"/>
    <property type="match status" value="1"/>
</dbReference>
<evidence type="ECO:0000256" key="8">
    <source>
        <dbReference type="ARBA" id="ARBA00022833"/>
    </source>
</evidence>
<feature type="transmembrane region" description="Helical" evidence="17">
    <location>
        <begin position="290"/>
        <end position="308"/>
    </location>
</feature>
<keyword evidence="12" id="KW-0865">Zymogen</keyword>
<dbReference type="OrthoDB" id="527990at2759"/>
<keyword evidence="17" id="KW-1133">Transmembrane helix</keyword>
<comment type="cofactor">
    <cofactor evidence="15">
        <name>Zn(2+)</name>
        <dbReference type="ChEBI" id="CHEBI:29105"/>
    </cofactor>
    <text evidence="15">Binds 1 zinc ion per subunit.</text>
</comment>
<dbReference type="EMBL" id="NBCO01000054">
    <property type="protein sequence ID" value="ORC83913.1"/>
    <property type="molecule type" value="Genomic_DNA"/>
</dbReference>
<sequence length="309" mass="33504">MAEQMSWGNNSNCEFLNKKCVNNGETKFPDMFCTTKSGDNPNIPAGLQCTSDRQSLGTCSSIEAKKTVDNLAEHFQYFSENNKVGSEESEQMDYCPIIMAKKGYSCINGEQRNKMPGSLIVNNSRCVEGNELKTIKDEAAVGAVCVEVSCKFNKVIVRYSGNDKWHSCPEGKNLTVNGSVLKGEIVCPKYADVCNTINKTLDELQGPQKDPDPVKEVQTSQPEVTETTGTPKPTENAGNQGVTSPVVQNEAITTTESKPSETKEGRITSSVSGQNNNSTAKKGADGSFKASLFASVMFVFLTLSMIMLP</sequence>
<dbReference type="VEuPathDB" id="TriTrypDB:TM35_000541370"/>
<evidence type="ECO:0000256" key="2">
    <source>
        <dbReference type="ARBA" id="ARBA00004370"/>
    </source>
</evidence>
<keyword evidence="4 15" id="KW-0645">Protease</keyword>
<keyword evidence="10 15" id="KW-0482">Metalloprotease</keyword>
<keyword evidence="9" id="KW-0130">Cell adhesion</keyword>
<keyword evidence="19" id="KW-1185">Reference proteome</keyword>
<evidence type="ECO:0000256" key="4">
    <source>
        <dbReference type="ARBA" id="ARBA00022670"/>
    </source>
</evidence>
<comment type="caution">
    <text evidence="18">The sequence shown here is derived from an EMBL/GenBank/DDBJ whole genome shotgun (WGS) entry which is preliminary data.</text>
</comment>
<evidence type="ECO:0000256" key="10">
    <source>
        <dbReference type="ARBA" id="ARBA00023049"/>
    </source>
</evidence>
<name>A0A1X0NHF4_9TRYP</name>
<evidence type="ECO:0000256" key="17">
    <source>
        <dbReference type="SAM" id="Phobius"/>
    </source>
</evidence>
<evidence type="ECO:0000256" key="9">
    <source>
        <dbReference type="ARBA" id="ARBA00022889"/>
    </source>
</evidence>
<comment type="similarity">
    <text evidence="3 15">Belongs to the peptidase M8 family.</text>
</comment>
<keyword evidence="14" id="KW-0325">Glycoprotein</keyword>
<dbReference type="GO" id="GO:0004222">
    <property type="term" value="F:metalloendopeptidase activity"/>
    <property type="evidence" value="ECO:0007669"/>
    <property type="project" value="UniProtKB-UniRule"/>
</dbReference>
<dbReference type="EC" id="3.4.24.-" evidence="15"/>
<comment type="catalytic activity">
    <reaction evidence="1">
        <text>Preference for hydrophobic residues at P1 and P1' and basic residues at P2' and P3'. A model nonapeptide is cleaved at -Ala-Tyr-|-Leu-Lys-Lys-.</text>
        <dbReference type="EC" id="3.4.24.36"/>
    </reaction>
</comment>
<dbReference type="GO" id="GO:0005737">
    <property type="term" value="C:cytoplasm"/>
    <property type="evidence" value="ECO:0007669"/>
    <property type="project" value="TreeGrafter"/>
</dbReference>
<gene>
    <name evidence="18" type="ORF">TM35_000541370</name>
</gene>
<evidence type="ECO:0000256" key="3">
    <source>
        <dbReference type="ARBA" id="ARBA00005860"/>
    </source>
</evidence>
<evidence type="ECO:0000256" key="6">
    <source>
        <dbReference type="ARBA" id="ARBA00022729"/>
    </source>
</evidence>
<dbReference type="Gene3D" id="2.10.55.10">
    <property type="entry name" value="Leishmanolysin domain 3"/>
    <property type="match status" value="1"/>
</dbReference>
<feature type="compositionally biased region" description="Polar residues" evidence="16">
    <location>
        <begin position="267"/>
        <end position="280"/>
    </location>
</feature>
<dbReference type="GO" id="GO:0046872">
    <property type="term" value="F:metal ion binding"/>
    <property type="evidence" value="ECO:0007669"/>
    <property type="project" value="UniProtKB-KW"/>
</dbReference>
<proteinExistence type="inferred from homology"/>
<evidence type="ECO:0000313" key="19">
    <source>
        <dbReference type="Proteomes" id="UP000192257"/>
    </source>
</evidence>
<keyword evidence="6" id="KW-0732">Signal</keyword>
<dbReference type="Pfam" id="PF01457">
    <property type="entry name" value="Peptidase_M8"/>
    <property type="match status" value="1"/>
</dbReference>
<evidence type="ECO:0000256" key="7">
    <source>
        <dbReference type="ARBA" id="ARBA00022801"/>
    </source>
</evidence>
<dbReference type="AlphaFoldDB" id="A0A1X0NHF4"/>
<evidence type="ECO:0000256" key="14">
    <source>
        <dbReference type="ARBA" id="ARBA00023180"/>
    </source>
</evidence>